<dbReference type="SUPFAM" id="SSF88723">
    <property type="entry name" value="PIN domain-like"/>
    <property type="match status" value="1"/>
</dbReference>
<evidence type="ECO:0000256" key="11">
    <source>
        <dbReference type="ARBA" id="ARBA00022884"/>
    </source>
</evidence>
<protein>
    <recommendedName>
        <fullName evidence="13">Protein DIS3 homolog</fullName>
    </recommendedName>
    <alternativeName>
        <fullName evidence="14">Ribosomal RNA-processing protein 44</fullName>
    </alternativeName>
</protein>
<dbReference type="Pfam" id="PF17216">
    <property type="entry name" value="Rrp44_CSD1"/>
    <property type="match status" value="1"/>
</dbReference>
<dbReference type="GO" id="GO:0003723">
    <property type="term" value="F:RNA binding"/>
    <property type="evidence" value="ECO:0007669"/>
    <property type="project" value="UniProtKB-KW"/>
</dbReference>
<feature type="domain" description="RNB" evidence="18">
    <location>
        <begin position="520"/>
        <end position="852"/>
    </location>
</feature>
<dbReference type="Gene3D" id="2.40.50.690">
    <property type="match status" value="1"/>
</dbReference>
<name>A0A6G0TRZ7_APHGL</name>
<dbReference type="PANTHER" id="PTHR23355:SF35">
    <property type="entry name" value="EXOSOME COMPLEX EXONUCLEASE RRP44"/>
    <property type="match status" value="1"/>
</dbReference>
<keyword evidence="8" id="KW-0378">Hydrolase</keyword>
<dbReference type="Pfam" id="PF17215">
    <property type="entry name" value="Rrp44_S1"/>
    <property type="match status" value="1"/>
</dbReference>
<dbReference type="PROSITE" id="PS01175">
    <property type="entry name" value="RIBONUCLEASE_II"/>
    <property type="match status" value="1"/>
</dbReference>
<dbReference type="InterPro" id="IPR012340">
    <property type="entry name" value="NA-bd_OB-fold"/>
</dbReference>
<dbReference type="FunFam" id="3.40.50.1010:FF:000021">
    <property type="entry name" value="DIS3-like exonuclease 1 isoform X1"/>
    <property type="match status" value="1"/>
</dbReference>
<feature type="non-terminal residue" evidence="19">
    <location>
        <position position="1"/>
    </location>
</feature>
<dbReference type="GO" id="GO:0000176">
    <property type="term" value="C:nuclear exosome (RNase complex)"/>
    <property type="evidence" value="ECO:0007669"/>
    <property type="project" value="UniProtKB-ARBA"/>
</dbReference>
<proteinExistence type="inferred from homology"/>
<dbReference type="InterPro" id="IPR033770">
    <property type="entry name" value="RRP44_S1"/>
</dbReference>
<evidence type="ECO:0000256" key="15">
    <source>
        <dbReference type="RuleBase" id="RU003901"/>
    </source>
</evidence>
<dbReference type="GO" id="GO:0071031">
    <property type="term" value="P:nuclear mRNA surveillance of mRNA 3'-end processing"/>
    <property type="evidence" value="ECO:0007669"/>
    <property type="project" value="TreeGrafter"/>
</dbReference>
<dbReference type="FunFam" id="2.40.50.690:FF:000010">
    <property type="entry name" value="Rrp44p homologue, putative"/>
    <property type="match status" value="1"/>
</dbReference>
<dbReference type="SUPFAM" id="SSF50249">
    <property type="entry name" value="Nucleic acid-binding proteins"/>
    <property type="match status" value="3"/>
</dbReference>
<evidence type="ECO:0000313" key="19">
    <source>
        <dbReference type="EMBL" id="KAE9537673.1"/>
    </source>
</evidence>
<evidence type="ECO:0000256" key="10">
    <source>
        <dbReference type="ARBA" id="ARBA00022839"/>
    </source>
</evidence>
<gene>
    <name evidence="19" type="ORF">AGLY_006696</name>
</gene>
<evidence type="ECO:0000256" key="7">
    <source>
        <dbReference type="ARBA" id="ARBA00022722"/>
    </source>
</evidence>
<keyword evidence="12" id="KW-0539">Nucleus</keyword>
<dbReference type="InterPro" id="IPR041505">
    <property type="entry name" value="Dis3_CSD2"/>
</dbReference>
<evidence type="ECO:0000256" key="6">
    <source>
        <dbReference type="ARBA" id="ARBA00022552"/>
    </source>
</evidence>
<evidence type="ECO:0000259" key="17">
    <source>
        <dbReference type="SMART" id="SM00670"/>
    </source>
</evidence>
<feature type="non-terminal residue" evidence="19">
    <location>
        <position position="1018"/>
    </location>
</feature>
<accession>A0A6G0TRZ7</accession>
<reference evidence="19 20" key="1">
    <citation type="submission" date="2019-08" db="EMBL/GenBank/DDBJ databases">
        <title>The genome of the soybean aphid Biotype 1, its phylome, world population structure and adaptation to the North American continent.</title>
        <authorList>
            <person name="Giordano R."/>
            <person name="Donthu R.K."/>
            <person name="Hernandez A.G."/>
            <person name="Wright C.L."/>
            <person name="Zimin A.V."/>
        </authorList>
    </citation>
    <scope>NUCLEOTIDE SEQUENCE [LARGE SCALE GENOMIC DNA]</scope>
    <source>
        <tissue evidence="19">Whole aphids</tissue>
    </source>
</reference>
<dbReference type="InterPro" id="IPR029060">
    <property type="entry name" value="PIN-like_dom_sf"/>
</dbReference>
<evidence type="ECO:0000256" key="2">
    <source>
        <dbReference type="ARBA" id="ARBA00004123"/>
    </source>
</evidence>
<comment type="caution">
    <text evidence="19">The sequence shown here is derived from an EMBL/GenBank/DDBJ whole genome shotgun (WGS) entry which is preliminary data.</text>
</comment>
<evidence type="ECO:0000256" key="13">
    <source>
        <dbReference type="ARBA" id="ARBA00077221"/>
    </source>
</evidence>
<evidence type="ECO:0000256" key="12">
    <source>
        <dbReference type="ARBA" id="ARBA00023242"/>
    </source>
</evidence>
<dbReference type="FunFam" id="2.40.50.700:FF:000001">
    <property type="entry name" value="Exosome complex exonuclease exoribonuclease (Rrp44)"/>
    <property type="match status" value="1"/>
</dbReference>
<organism evidence="19 20">
    <name type="scientific">Aphis glycines</name>
    <name type="common">Soybean aphid</name>
    <dbReference type="NCBI Taxonomy" id="307491"/>
    <lineage>
        <taxon>Eukaryota</taxon>
        <taxon>Metazoa</taxon>
        <taxon>Ecdysozoa</taxon>
        <taxon>Arthropoda</taxon>
        <taxon>Hexapoda</taxon>
        <taxon>Insecta</taxon>
        <taxon>Pterygota</taxon>
        <taxon>Neoptera</taxon>
        <taxon>Paraneoptera</taxon>
        <taxon>Hemiptera</taxon>
        <taxon>Sternorrhyncha</taxon>
        <taxon>Aphidomorpha</taxon>
        <taxon>Aphidoidea</taxon>
        <taxon>Aphididae</taxon>
        <taxon>Aphidini</taxon>
        <taxon>Aphis</taxon>
        <taxon>Aphis</taxon>
    </lineage>
</organism>
<keyword evidence="20" id="KW-1185">Reference proteome</keyword>
<keyword evidence="9" id="KW-0271">Exosome</keyword>
<keyword evidence="6" id="KW-0698">rRNA processing</keyword>
<evidence type="ECO:0000259" key="18">
    <source>
        <dbReference type="SMART" id="SM00955"/>
    </source>
</evidence>
<dbReference type="CDD" id="cd09862">
    <property type="entry name" value="PIN_Rrp44-like"/>
    <property type="match status" value="1"/>
</dbReference>
<dbReference type="GO" id="GO:0016075">
    <property type="term" value="P:rRNA catabolic process"/>
    <property type="evidence" value="ECO:0007669"/>
    <property type="project" value="TreeGrafter"/>
</dbReference>
<evidence type="ECO:0000256" key="8">
    <source>
        <dbReference type="ARBA" id="ARBA00022801"/>
    </source>
</evidence>
<dbReference type="PANTHER" id="PTHR23355">
    <property type="entry name" value="RIBONUCLEASE"/>
    <property type="match status" value="1"/>
</dbReference>
<dbReference type="InterPro" id="IPR033771">
    <property type="entry name" value="Rrp44_CSD1"/>
</dbReference>
<dbReference type="GO" id="GO:0019899">
    <property type="term" value="F:enzyme binding"/>
    <property type="evidence" value="ECO:0007669"/>
    <property type="project" value="UniProtKB-ARBA"/>
</dbReference>
<dbReference type="Pfam" id="PF00773">
    <property type="entry name" value="RNB"/>
    <property type="match status" value="1"/>
</dbReference>
<comment type="cofactor">
    <cofactor evidence="1">
        <name>Mg(2+)</name>
        <dbReference type="ChEBI" id="CHEBI:18420"/>
    </cofactor>
</comment>
<dbReference type="OrthoDB" id="372421at2759"/>
<comment type="subcellular location">
    <subcellularLocation>
        <location evidence="3">Cytoplasm</location>
    </subcellularLocation>
    <subcellularLocation>
        <location evidence="2">Nucleus</location>
    </subcellularLocation>
</comment>
<keyword evidence="11" id="KW-0694">RNA-binding</keyword>
<dbReference type="GO" id="GO:0006364">
    <property type="term" value="P:rRNA processing"/>
    <property type="evidence" value="ECO:0007669"/>
    <property type="project" value="UniProtKB-KW"/>
</dbReference>
<dbReference type="AlphaFoldDB" id="A0A6G0TRZ7"/>
<keyword evidence="7" id="KW-0540">Nuclease</keyword>
<evidence type="ECO:0000256" key="4">
    <source>
        <dbReference type="ARBA" id="ARBA00005785"/>
    </source>
</evidence>
<evidence type="ECO:0000313" key="20">
    <source>
        <dbReference type="Proteomes" id="UP000475862"/>
    </source>
</evidence>
<dbReference type="EMBL" id="VYZN01000018">
    <property type="protein sequence ID" value="KAE9537673.1"/>
    <property type="molecule type" value="Genomic_DNA"/>
</dbReference>
<dbReference type="InterPro" id="IPR001900">
    <property type="entry name" value="RNase_II/R"/>
</dbReference>
<dbReference type="InterPro" id="IPR022966">
    <property type="entry name" value="RNase_II/R_CS"/>
</dbReference>
<dbReference type="FunFam" id="2.40.50.140:FF:000125">
    <property type="entry name" value="exosome complex exonuclease RRP44 isoform X1"/>
    <property type="match status" value="1"/>
</dbReference>
<keyword evidence="5" id="KW-0963">Cytoplasm</keyword>
<dbReference type="InterPro" id="IPR050180">
    <property type="entry name" value="RNR_Ribonuclease"/>
</dbReference>
<dbReference type="Gene3D" id="2.40.50.700">
    <property type="match status" value="1"/>
</dbReference>
<evidence type="ECO:0000256" key="1">
    <source>
        <dbReference type="ARBA" id="ARBA00001946"/>
    </source>
</evidence>
<feature type="region of interest" description="Disordered" evidence="16">
    <location>
        <begin position="999"/>
        <end position="1018"/>
    </location>
</feature>
<evidence type="ECO:0000256" key="3">
    <source>
        <dbReference type="ARBA" id="ARBA00004496"/>
    </source>
</evidence>
<comment type="similarity">
    <text evidence="4 15">Belongs to the RNR ribonuclease family.</text>
</comment>
<dbReference type="Proteomes" id="UP000475862">
    <property type="component" value="Unassembled WGS sequence"/>
</dbReference>
<dbReference type="GO" id="GO:0000175">
    <property type="term" value="F:3'-5'-RNA exonuclease activity"/>
    <property type="evidence" value="ECO:0007669"/>
    <property type="project" value="TreeGrafter"/>
</dbReference>
<dbReference type="Gene3D" id="3.40.50.1010">
    <property type="entry name" value="5'-nuclease"/>
    <property type="match status" value="1"/>
</dbReference>
<dbReference type="GO" id="GO:0000177">
    <property type="term" value="C:cytoplasmic exosome (RNase complex)"/>
    <property type="evidence" value="ECO:0007669"/>
    <property type="project" value="TreeGrafter"/>
</dbReference>
<sequence length="1018" mass="116290">FSKLFFTIKPYYYITYYLYSKYTEKYRYTALKEKLQVSRSECYQFIVYQHVCDNTRLWLKMVHRTCFSPTNRLISHYQRTQQHHDYESDIENIVREHYLRDDIGCGSKICKKCKHNNEKPLVKHQSINTDFPDKHYLLVDTNVVLHQIDALEDDTLKNVIILQTVLEEVKHLSHSVYKRLMDIIGNYSRSFYVFVNVYHKDTYVERVRGESPNDYNDRMIRVAALWYNKHLDDKIKVLLLSSDEASKAKAINEGIPTMSLEQYVSGLNNVTLTDKLSNRSCMVEETSKEPIFPPHLTPAIIHQGIKSGKLMQGTFFASTDNFLEGNVFVEGQEKNILLQGREHLNRAINGDIVAIEMLPESQWSAPANLVLADYDDLDLENSLDTVEKPKEKYPTGKVVGIIRKKWRQYCGIIQHSLVENATRHLFVPADKKIPKIRIETRQYDKLKDQRVIVAIDTWPRTSRYPLGHFVRSLGKIGEREAENEVILLEHDVPHSKFSDEVLGCLPKETWTISAADLVGRKDFRDLDICSVDPPGCTDIDDALHCMPLENGNFQVGVHIADVTHFVKPGTAIDIEASQRATTVYLTGRRIDMVPGLLSSNLCSLRGGEERLAFSCVWEMTPNAEIVNSCYTKSVIKSKAAMTYDQAQLIIDDQNQDNSIALGLRQLNKFAKILKKRRIDAGALVLASPEIRFLVDSETRDPLDVEVKQLKETNSMVEEFMLLANVEVAKKIYSDFPEFAVLRRHPKPPPSNFESLIKAAAHLGVELNVDSSRDLANSLDKAVKLDNPFFNTMLRILATRCMLQAVYFASGTKTFDEFLHYGLAAPIYTHFTSPIRRYADVLVHRLLAVSIASDSTTPEMLDKRKIEGLCQTLNTRTRMSAYAERASVALNTHIFFRGKIRDEEGYILYVRKNALQILIPKYGLEGTLFLSPRKGQLQAATFTYNEDEQTQRCGDIVFRTFDPVSVQLSLDSSNVQHERIVLKLVKPEIPNFSVPSINTSTVSVQQPQKNPHEPNNSNT</sequence>
<dbReference type="Pfam" id="PF17849">
    <property type="entry name" value="OB_Dis3"/>
    <property type="match status" value="1"/>
</dbReference>
<dbReference type="InterPro" id="IPR002716">
    <property type="entry name" value="PIN_dom"/>
</dbReference>
<evidence type="ECO:0000256" key="9">
    <source>
        <dbReference type="ARBA" id="ARBA00022835"/>
    </source>
</evidence>
<feature type="domain" description="PIN" evidence="17">
    <location>
        <begin position="135"/>
        <end position="248"/>
    </location>
</feature>
<dbReference type="SMART" id="SM00955">
    <property type="entry name" value="RNB"/>
    <property type="match status" value="1"/>
</dbReference>
<evidence type="ECO:0000256" key="5">
    <source>
        <dbReference type="ARBA" id="ARBA00022490"/>
    </source>
</evidence>
<dbReference type="Gene3D" id="2.40.50.140">
    <property type="entry name" value="Nucleic acid-binding proteins"/>
    <property type="match status" value="1"/>
</dbReference>
<dbReference type="SMART" id="SM00670">
    <property type="entry name" value="PINc"/>
    <property type="match status" value="1"/>
</dbReference>
<keyword evidence="10" id="KW-0269">Exonuclease</keyword>
<dbReference type="GO" id="GO:0004519">
    <property type="term" value="F:endonuclease activity"/>
    <property type="evidence" value="ECO:0007669"/>
    <property type="project" value="TreeGrafter"/>
</dbReference>
<dbReference type="Pfam" id="PF13638">
    <property type="entry name" value="PIN_4"/>
    <property type="match status" value="1"/>
</dbReference>
<evidence type="ECO:0000256" key="14">
    <source>
        <dbReference type="ARBA" id="ARBA00077930"/>
    </source>
</evidence>
<evidence type="ECO:0000256" key="16">
    <source>
        <dbReference type="SAM" id="MobiDB-lite"/>
    </source>
</evidence>